<name>A0A0L0F2M5_9EUKA</name>
<evidence type="ECO:0000256" key="1">
    <source>
        <dbReference type="ARBA" id="ARBA00022692"/>
    </source>
</evidence>
<dbReference type="InterPro" id="IPR036640">
    <property type="entry name" value="ABC1_TM_sf"/>
</dbReference>
<evidence type="ECO:0000313" key="4">
    <source>
        <dbReference type="EMBL" id="KNC70864.1"/>
    </source>
</evidence>
<keyword evidence="3" id="KW-0472">Membrane</keyword>
<evidence type="ECO:0000256" key="2">
    <source>
        <dbReference type="ARBA" id="ARBA00022989"/>
    </source>
</evidence>
<dbReference type="Proteomes" id="UP000054560">
    <property type="component" value="Unassembled WGS sequence"/>
</dbReference>
<dbReference type="GO" id="GO:0005524">
    <property type="term" value="F:ATP binding"/>
    <property type="evidence" value="ECO:0007669"/>
    <property type="project" value="InterPro"/>
</dbReference>
<keyword evidence="1" id="KW-0812">Transmembrane</keyword>
<dbReference type="AlphaFoldDB" id="A0A0L0F2M5"/>
<feature type="non-terminal residue" evidence="4">
    <location>
        <position position="59"/>
    </location>
</feature>
<dbReference type="GeneID" id="25917105"/>
<reference evidence="4 5" key="1">
    <citation type="submission" date="2011-02" db="EMBL/GenBank/DDBJ databases">
        <title>The Genome Sequence of Sphaeroforma arctica JP610.</title>
        <authorList>
            <consortium name="The Broad Institute Genome Sequencing Platform"/>
            <person name="Russ C."/>
            <person name="Cuomo C."/>
            <person name="Young S.K."/>
            <person name="Zeng Q."/>
            <person name="Gargeya S."/>
            <person name="Alvarado L."/>
            <person name="Berlin A."/>
            <person name="Chapman S.B."/>
            <person name="Chen Z."/>
            <person name="Freedman E."/>
            <person name="Gellesch M."/>
            <person name="Goldberg J."/>
            <person name="Griggs A."/>
            <person name="Gujja S."/>
            <person name="Heilman E."/>
            <person name="Heiman D."/>
            <person name="Howarth C."/>
            <person name="Mehta T."/>
            <person name="Neiman D."/>
            <person name="Pearson M."/>
            <person name="Roberts A."/>
            <person name="Saif S."/>
            <person name="Shea T."/>
            <person name="Shenoy N."/>
            <person name="Sisk P."/>
            <person name="Stolte C."/>
            <person name="Sykes S."/>
            <person name="White J."/>
            <person name="Yandava C."/>
            <person name="Burger G."/>
            <person name="Gray M.W."/>
            <person name="Holland P.W.H."/>
            <person name="King N."/>
            <person name="Lang F.B.F."/>
            <person name="Roger A.J."/>
            <person name="Ruiz-Trillo I."/>
            <person name="Haas B."/>
            <person name="Nusbaum C."/>
            <person name="Birren B."/>
        </authorList>
    </citation>
    <scope>NUCLEOTIDE SEQUENCE [LARGE SCALE GENOMIC DNA]</scope>
    <source>
        <strain evidence="4 5">JP610</strain>
    </source>
</reference>
<keyword evidence="2" id="KW-1133">Transmembrane helix</keyword>
<sequence length="59" mass="6606">MQLQRLDALSRSPIQAHCSESLNGMVTIKAFECARDYIARNYDIVDENTAVLLAFTSSQ</sequence>
<dbReference type="EMBL" id="KQ250070">
    <property type="protein sequence ID" value="KNC70864.1"/>
    <property type="molecule type" value="Genomic_DNA"/>
</dbReference>
<dbReference type="GO" id="GO:0016020">
    <property type="term" value="C:membrane"/>
    <property type="evidence" value="ECO:0007669"/>
    <property type="project" value="InterPro"/>
</dbReference>
<protein>
    <submittedName>
        <fullName evidence="4">Uncharacterized protein</fullName>
    </submittedName>
</protein>
<keyword evidence="5" id="KW-1185">Reference proteome</keyword>
<evidence type="ECO:0000256" key="3">
    <source>
        <dbReference type="ARBA" id="ARBA00023136"/>
    </source>
</evidence>
<gene>
    <name evidence="4" type="ORF">SARC_16601</name>
</gene>
<dbReference type="SUPFAM" id="SSF90123">
    <property type="entry name" value="ABC transporter transmembrane region"/>
    <property type="match status" value="1"/>
</dbReference>
<accession>A0A0L0F2M5</accession>
<proteinExistence type="predicted"/>
<evidence type="ECO:0000313" key="5">
    <source>
        <dbReference type="Proteomes" id="UP000054560"/>
    </source>
</evidence>
<organism evidence="4 5">
    <name type="scientific">Sphaeroforma arctica JP610</name>
    <dbReference type="NCBI Taxonomy" id="667725"/>
    <lineage>
        <taxon>Eukaryota</taxon>
        <taxon>Ichthyosporea</taxon>
        <taxon>Ichthyophonida</taxon>
        <taxon>Sphaeroforma</taxon>
    </lineage>
</organism>
<dbReference type="Gene3D" id="1.20.1560.10">
    <property type="entry name" value="ABC transporter type 1, transmembrane domain"/>
    <property type="match status" value="1"/>
</dbReference>
<dbReference type="OrthoDB" id="6500128at2759"/>
<dbReference type="RefSeq" id="XP_014144766.1">
    <property type="nucleotide sequence ID" value="XM_014289291.1"/>
</dbReference>